<dbReference type="AlphaFoldDB" id="A0A2G6K7H6"/>
<dbReference type="Proteomes" id="UP000230914">
    <property type="component" value="Unassembled WGS sequence"/>
</dbReference>
<accession>A0A2G6K7H6</accession>
<evidence type="ECO:0000313" key="2">
    <source>
        <dbReference type="EMBL" id="PIE31613.1"/>
    </source>
</evidence>
<gene>
    <name evidence="2" type="ORF">CSA55_05315</name>
</gene>
<evidence type="ECO:0008006" key="4">
    <source>
        <dbReference type="Google" id="ProtNLM"/>
    </source>
</evidence>
<name>A0A2G6K7H6_9ACTN</name>
<evidence type="ECO:0000313" key="3">
    <source>
        <dbReference type="Proteomes" id="UP000230914"/>
    </source>
</evidence>
<comment type="caution">
    <text evidence="2">The sequence shown here is derived from an EMBL/GenBank/DDBJ whole genome shotgun (WGS) entry which is preliminary data.</text>
</comment>
<dbReference type="Gene3D" id="3.30.160.100">
    <property type="entry name" value="Ribosome hibernation promotion factor-like"/>
    <property type="match status" value="1"/>
</dbReference>
<reference evidence="2 3" key="1">
    <citation type="submission" date="2017-10" db="EMBL/GenBank/DDBJ databases">
        <title>Novel microbial diversity and functional potential in the marine mammal oral microbiome.</title>
        <authorList>
            <person name="Dudek N.K."/>
            <person name="Sun C.L."/>
            <person name="Burstein D."/>
            <person name="Kantor R.S."/>
            <person name="Aliaga Goltsman D.S."/>
            <person name="Bik E.M."/>
            <person name="Thomas B.C."/>
            <person name="Banfield J.F."/>
            <person name="Relman D.A."/>
        </authorList>
    </citation>
    <scope>NUCLEOTIDE SEQUENCE [LARGE SCALE GENOMIC DNA]</scope>
    <source>
        <strain evidence="2">DOLJORAL78_61_10</strain>
    </source>
</reference>
<dbReference type="InterPro" id="IPR036567">
    <property type="entry name" value="RHF-like"/>
</dbReference>
<sequence>MSDRRAVVAEALRVHGTLYADERETLIRRWSRLNQRLQAFHNVTIDLYIRDRDANEHKVTLEVRADGFNTFVAKTSGRDLTGSLNEVRDDMVRQLNQAKEKREPKNNRRRRTTD</sequence>
<evidence type="ECO:0000256" key="1">
    <source>
        <dbReference type="SAM" id="MobiDB-lite"/>
    </source>
</evidence>
<protein>
    <recommendedName>
        <fullName evidence="4">Ribosome-associated translation inhibitor RaiA</fullName>
    </recommendedName>
</protein>
<proteinExistence type="predicted"/>
<dbReference type="EMBL" id="PDSL01000072">
    <property type="protein sequence ID" value="PIE31613.1"/>
    <property type="molecule type" value="Genomic_DNA"/>
</dbReference>
<organism evidence="2 3">
    <name type="scientific">Ilumatobacter coccineus</name>
    <dbReference type="NCBI Taxonomy" id="467094"/>
    <lineage>
        <taxon>Bacteria</taxon>
        <taxon>Bacillati</taxon>
        <taxon>Actinomycetota</taxon>
        <taxon>Acidimicrobiia</taxon>
        <taxon>Acidimicrobiales</taxon>
        <taxon>Ilumatobacteraceae</taxon>
        <taxon>Ilumatobacter</taxon>
    </lineage>
</organism>
<feature type="region of interest" description="Disordered" evidence="1">
    <location>
        <begin position="94"/>
        <end position="114"/>
    </location>
</feature>
<dbReference type="SUPFAM" id="SSF69754">
    <property type="entry name" value="Ribosome binding protein Y (YfiA homologue)"/>
    <property type="match status" value="1"/>
</dbReference>